<organism evidence="3 4">
    <name type="scientific">Agrocybe pediades</name>
    <dbReference type="NCBI Taxonomy" id="84607"/>
    <lineage>
        <taxon>Eukaryota</taxon>
        <taxon>Fungi</taxon>
        <taxon>Dikarya</taxon>
        <taxon>Basidiomycota</taxon>
        <taxon>Agaricomycotina</taxon>
        <taxon>Agaricomycetes</taxon>
        <taxon>Agaricomycetidae</taxon>
        <taxon>Agaricales</taxon>
        <taxon>Agaricineae</taxon>
        <taxon>Strophariaceae</taxon>
        <taxon>Agrocybe</taxon>
    </lineage>
</organism>
<dbReference type="AlphaFoldDB" id="A0A8H4QT10"/>
<comment type="caution">
    <text evidence="3">The sequence shown here is derived from an EMBL/GenBank/DDBJ whole genome shotgun (WGS) entry which is preliminary data.</text>
</comment>
<keyword evidence="4" id="KW-1185">Reference proteome</keyword>
<sequence length="462" mass="49104">MQSKLFFTLILAVGLSGFCNADTVVANSGKECDGNEGNTIQCDGSCHSFANRLSLFLSGSSAHCITYFENDDCTELSGISRVEANSCSNVNTGTQRNMLFQGITKPYPSVHNKYSSMQKALVITAATTPEQWAARYRLDDIPIPTPAQGEILIKILAVGLNPADWKMPKYDVLIPKTYPAIIGQDIAGEVEKVGEGVEGIEKGDRVWHVSSTELECRRCVPAIPDNVTYDEAATLPLAVSTAYSGLYSEPPNGAGLALPLEGESSNKYLGSPIVILGGASAVGQAVIQLAKLSGFSPIITTASTSNEVALKKIGATHVLDRGLSSEDVIAEVKKILGRGKVALEYVYDVVAAEATQKLAVALLENLSLGKGGHAAIASPNIAVSAPNDLIKVAKVFGAPAPYNDKLFQDLYSKRLYGWLKNGIIVPNRFEVLQGGLNGVVGGARRLEDGVSRLRLVAHPQET</sequence>
<dbReference type="SMART" id="SM00829">
    <property type="entry name" value="PKS_ER"/>
    <property type="match status" value="1"/>
</dbReference>
<evidence type="ECO:0000313" key="4">
    <source>
        <dbReference type="Proteomes" id="UP000521872"/>
    </source>
</evidence>
<feature type="chain" id="PRO_5034229851" description="Enoyl reductase (ER) domain-containing protein" evidence="1">
    <location>
        <begin position="22"/>
        <end position="462"/>
    </location>
</feature>
<evidence type="ECO:0000313" key="3">
    <source>
        <dbReference type="EMBL" id="KAF4616326.1"/>
    </source>
</evidence>
<dbReference type="Gene3D" id="3.40.50.720">
    <property type="entry name" value="NAD(P)-binding Rossmann-like Domain"/>
    <property type="match status" value="1"/>
</dbReference>
<dbReference type="CDD" id="cd08249">
    <property type="entry name" value="enoyl_reductase_like"/>
    <property type="match status" value="1"/>
</dbReference>
<dbReference type="EMBL" id="JAACJL010000031">
    <property type="protein sequence ID" value="KAF4616326.1"/>
    <property type="molecule type" value="Genomic_DNA"/>
</dbReference>
<protein>
    <recommendedName>
        <fullName evidence="2">Enoyl reductase (ER) domain-containing protein</fullName>
    </recommendedName>
</protein>
<reference evidence="3 4" key="1">
    <citation type="submission" date="2019-12" db="EMBL/GenBank/DDBJ databases">
        <authorList>
            <person name="Floudas D."/>
            <person name="Bentzer J."/>
            <person name="Ahren D."/>
            <person name="Johansson T."/>
            <person name="Persson P."/>
            <person name="Tunlid A."/>
        </authorList>
    </citation>
    <scope>NUCLEOTIDE SEQUENCE [LARGE SCALE GENOMIC DNA]</scope>
    <source>
        <strain evidence="3 4">CBS 102.39</strain>
    </source>
</reference>
<dbReference type="Gene3D" id="3.90.180.10">
    <property type="entry name" value="Medium-chain alcohol dehydrogenases, catalytic domain"/>
    <property type="match status" value="1"/>
</dbReference>
<dbReference type="Pfam" id="PF00107">
    <property type="entry name" value="ADH_zinc_N"/>
    <property type="match status" value="1"/>
</dbReference>
<feature type="signal peptide" evidence="1">
    <location>
        <begin position="1"/>
        <end position="21"/>
    </location>
</feature>
<gene>
    <name evidence="3" type="ORF">D9613_008495</name>
</gene>
<dbReference type="InterPro" id="IPR047122">
    <property type="entry name" value="Trans-enoyl_RdTase-like"/>
</dbReference>
<name>A0A8H4QT10_9AGAR</name>
<dbReference type="InterPro" id="IPR011032">
    <property type="entry name" value="GroES-like_sf"/>
</dbReference>
<dbReference type="InterPro" id="IPR036291">
    <property type="entry name" value="NAD(P)-bd_dom_sf"/>
</dbReference>
<dbReference type="Proteomes" id="UP000521872">
    <property type="component" value="Unassembled WGS sequence"/>
</dbReference>
<dbReference type="SUPFAM" id="SSF50129">
    <property type="entry name" value="GroES-like"/>
    <property type="match status" value="1"/>
</dbReference>
<dbReference type="InterPro" id="IPR020843">
    <property type="entry name" value="ER"/>
</dbReference>
<evidence type="ECO:0000256" key="1">
    <source>
        <dbReference type="SAM" id="SignalP"/>
    </source>
</evidence>
<accession>A0A8H4QT10</accession>
<dbReference type="InterPro" id="IPR013154">
    <property type="entry name" value="ADH-like_N"/>
</dbReference>
<dbReference type="PANTHER" id="PTHR45348">
    <property type="entry name" value="HYPOTHETICAL OXIDOREDUCTASE (EUROFUNG)"/>
    <property type="match status" value="1"/>
</dbReference>
<proteinExistence type="predicted"/>
<dbReference type="PANTHER" id="PTHR45348:SF2">
    <property type="entry name" value="ZINC-TYPE ALCOHOL DEHYDROGENASE-LIKE PROTEIN C2E1P3.01"/>
    <property type="match status" value="1"/>
</dbReference>
<keyword evidence="1" id="KW-0732">Signal</keyword>
<dbReference type="InterPro" id="IPR013149">
    <property type="entry name" value="ADH-like_C"/>
</dbReference>
<evidence type="ECO:0000259" key="2">
    <source>
        <dbReference type="SMART" id="SM00829"/>
    </source>
</evidence>
<dbReference type="Pfam" id="PF08240">
    <property type="entry name" value="ADH_N"/>
    <property type="match status" value="1"/>
</dbReference>
<dbReference type="SUPFAM" id="SSF51735">
    <property type="entry name" value="NAD(P)-binding Rossmann-fold domains"/>
    <property type="match status" value="1"/>
</dbReference>
<dbReference type="GO" id="GO:0016651">
    <property type="term" value="F:oxidoreductase activity, acting on NAD(P)H"/>
    <property type="evidence" value="ECO:0007669"/>
    <property type="project" value="InterPro"/>
</dbReference>
<feature type="domain" description="Enoyl reductase (ER)" evidence="2">
    <location>
        <begin position="133"/>
        <end position="393"/>
    </location>
</feature>